<feature type="chain" id="PRO_5039886114" evidence="1">
    <location>
        <begin position="18"/>
        <end position="738"/>
    </location>
</feature>
<dbReference type="GO" id="GO:0043165">
    <property type="term" value="P:Gram-negative-bacterium-type cell outer membrane assembly"/>
    <property type="evidence" value="ECO:0007669"/>
    <property type="project" value="InterPro"/>
</dbReference>
<dbReference type="OrthoDB" id="9760225at2"/>
<evidence type="ECO:0000313" key="2">
    <source>
        <dbReference type="EMBL" id="ABB43707.1"/>
    </source>
</evidence>
<dbReference type="GO" id="GO:0009279">
    <property type="term" value="C:cell outer membrane"/>
    <property type="evidence" value="ECO:0007669"/>
    <property type="project" value="InterPro"/>
</dbReference>
<gene>
    <name evidence="2" type="ordered locus">Suden_0426</name>
</gene>
<reference evidence="2 3" key="1">
    <citation type="journal article" date="2008" name="Appl. Environ. Microbiol.">
        <title>Genome of the epsilonproteobacterial chemolithoautotroph Sulfurimonas denitrificans.</title>
        <authorList>
            <person name="Sievert S.M."/>
            <person name="Scott K.M."/>
            <person name="Klotz M.G."/>
            <person name="Chain P.S.G."/>
            <person name="Hauser L.J."/>
            <person name="Hemp J."/>
            <person name="Huegler M."/>
            <person name="Land M."/>
            <person name="Lapidus A."/>
            <person name="Larimer F.W."/>
            <person name="Lucas S."/>
            <person name="Malfatti S.A."/>
            <person name="Meyer F."/>
            <person name="Paulsen I.T."/>
            <person name="Ren Q."/>
            <person name="Simon J."/>
            <person name="Bailey K."/>
            <person name="Diaz E."/>
            <person name="Fitzpatrick K.A."/>
            <person name="Glover B."/>
            <person name="Gwatney N."/>
            <person name="Korajkic A."/>
            <person name="Long A."/>
            <person name="Mobberley J.M."/>
            <person name="Pantry S.N."/>
            <person name="Pazder G."/>
            <person name="Peterson S."/>
            <person name="Quintanilla J.D."/>
            <person name="Sprinkle R."/>
            <person name="Stephens J."/>
            <person name="Thomas P."/>
            <person name="Vaughn R."/>
            <person name="Weber M.J."/>
            <person name="Wooten L.L."/>
        </authorList>
    </citation>
    <scope>NUCLEOTIDE SEQUENCE [LARGE SCALE GENOMIC DNA]</scope>
    <source>
        <strain evidence="3">ATCC 33889 / DSM 1251</strain>
    </source>
</reference>
<sequence length="738" mass="85825">MFKLFILVALLITGATAENIKNNDKVEIYATTMDTNDNVVTAKGDVVVIYQDYHLSAKRARYDRSSGDLELFENIRASQGENIKVLGEYAKLNIANKERTFAPFYMLEKKSDVWLSGDKGYSKAKDINVTSGVMSGCNPNNPLWKMEFTSSEYNTDTMWLNLYNARLYLYDIPVFYTPYFGYSLDTTRRTGVLPPMVGYSQKEGFYYEQALFIAEQNWWDLELKPQIRTNRGSGLYSTFRFVDSKTSKGSLTTGFFKEQDRYFQENILANNKHYGFNFLYDNNDFINQWFGLNLRGQSGIYMDIVNMNDVDYINLSTNDTTQNATTRQLLSRVNLFYNTDSDYVGAYFKHYKDLEIDSNEKTLQSLPSLHYHTYLQTLLEDHLSYSLDIKSDNYYRQAGVSAVQTDLNIPVTLHTSLFDEYLNISYTANMYAQHTAFKNKNEIAAPTNEYDNGLFARNSHQVAASTQLTHAYDDLTHVIEFGSQYQIGGFEMENGYYDEQKDLFVNEQRGDYCAKTVNRSDSEYAARCEFYNIADVEKRLQLYFSQYIYDSLGNQIIYHRVAQNISYENVNSGVGDLENELDYQITDDFNFYNNLFYNYDENSFSKNFNKISYTGKSLNLGLSHMYKNSFSARPVISYMTASVNYIYDKHYSYSFKHDYDLERSEKRGFEIGFLYQKRCWDFGLRYVENNRPILSLKGSSDSIYDRYIYLTIRLKPIMAPGSEGTGFSYRLPDKSRNN</sequence>
<dbReference type="HOGENOM" id="CLU_014172_0_0_7"/>
<name>Q30TH4_SULDN</name>
<organism evidence="2 3">
    <name type="scientific">Sulfurimonas denitrificans (strain ATCC 33889 / DSM 1251)</name>
    <name type="common">Thiomicrospira denitrificans (strain ATCC 33889 / DSM 1251)</name>
    <dbReference type="NCBI Taxonomy" id="326298"/>
    <lineage>
        <taxon>Bacteria</taxon>
        <taxon>Pseudomonadati</taxon>
        <taxon>Campylobacterota</taxon>
        <taxon>Epsilonproteobacteria</taxon>
        <taxon>Campylobacterales</taxon>
        <taxon>Sulfurimonadaceae</taxon>
        <taxon>Sulfurimonas</taxon>
    </lineage>
</organism>
<dbReference type="InterPro" id="IPR050218">
    <property type="entry name" value="LptD"/>
</dbReference>
<dbReference type="GO" id="GO:0015920">
    <property type="term" value="P:lipopolysaccharide transport"/>
    <property type="evidence" value="ECO:0007669"/>
    <property type="project" value="InterPro"/>
</dbReference>
<dbReference type="RefSeq" id="WP_011372061.1">
    <property type="nucleotide sequence ID" value="NC_007575.1"/>
</dbReference>
<protein>
    <submittedName>
        <fullName evidence="2">Organic solvent tolerance protein, putative</fullName>
    </submittedName>
</protein>
<dbReference type="eggNOG" id="COG1452">
    <property type="taxonomic scope" value="Bacteria"/>
</dbReference>
<dbReference type="HAMAP" id="MF_01411">
    <property type="entry name" value="LPS_assembly_LptD"/>
    <property type="match status" value="1"/>
</dbReference>
<dbReference type="AlphaFoldDB" id="Q30TH4"/>
<keyword evidence="3" id="KW-1185">Reference proteome</keyword>
<evidence type="ECO:0000256" key="1">
    <source>
        <dbReference type="SAM" id="SignalP"/>
    </source>
</evidence>
<keyword evidence="1" id="KW-0732">Signal</keyword>
<feature type="signal peptide" evidence="1">
    <location>
        <begin position="1"/>
        <end position="17"/>
    </location>
</feature>
<dbReference type="Proteomes" id="UP000002714">
    <property type="component" value="Chromosome"/>
</dbReference>
<dbReference type="PANTHER" id="PTHR30189">
    <property type="entry name" value="LPS-ASSEMBLY PROTEIN"/>
    <property type="match status" value="1"/>
</dbReference>
<proteinExistence type="inferred from homology"/>
<dbReference type="EMBL" id="CP000153">
    <property type="protein sequence ID" value="ABB43707.1"/>
    <property type="molecule type" value="Genomic_DNA"/>
</dbReference>
<accession>Q30TH4</accession>
<evidence type="ECO:0000313" key="3">
    <source>
        <dbReference type="Proteomes" id="UP000002714"/>
    </source>
</evidence>
<dbReference type="PANTHER" id="PTHR30189:SF1">
    <property type="entry name" value="LPS-ASSEMBLY PROTEIN LPTD"/>
    <property type="match status" value="1"/>
</dbReference>
<dbReference type="KEGG" id="tdn:Suden_0426"/>
<dbReference type="GO" id="GO:1990351">
    <property type="term" value="C:transporter complex"/>
    <property type="evidence" value="ECO:0007669"/>
    <property type="project" value="TreeGrafter"/>
</dbReference>
<dbReference type="InterPro" id="IPR020889">
    <property type="entry name" value="LipoPS_assembly_LptD"/>
</dbReference>
<dbReference type="STRING" id="326298.Suden_0426"/>